<dbReference type="InterPro" id="IPR050058">
    <property type="entry name" value="Ala-tRNA_ligase"/>
</dbReference>
<evidence type="ECO:0000256" key="9">
    <source>
        <dbReference type="ARBA" id="ARBA00022840"/>
    </source>
</evidence>
<dbReference type="AlphaFoldDB" id="A0A8S3YTW9"/>
<comment type="catalytic activity">
    <reaction evidence="13">
        <text>tRNA(Ala) + L-alanine + ATP = L-alanyl-tRNA(Ala) + AMP + diphosphate</text>
        <dbReference type="Rhea" id="RHEA:12540"/>
        <dbReference type="Rhea" id="RHEA-COMP:9657"/>
        <dbReference type="Rhea" id="RHEA-COMP:9923"/>
        <dbReference type="ChEBI" id="CHEBI:30616"/>
        <dbReference type="ChEBI" id="CHEBI:33019"/>
        <dbReference type="ChEBI" id="CHEBI:57972"/>
        <dbReference type="ChEBI" id="CHEBI:78442"/>
        <dbReference type="ChEBI" id="CHEBI:78497"/>
        <dbReference type="ChEBI" id="CHEBI:456215"/>
        <dbReference type="EC" id="6.1.1.7"/>
    </reaction>
</comment>
<dbReference type="GO" id="GO:0005524">
    <property type="term" value="F:ATP binding"/>
    <property type="evidence" value="ECO:0007669"/>
    <property type="project" value="UniProtKB-KW"/>
</dbReference>
<dbReference type="NCBIfam" id="TIGR00344">
    <property type="entry name" value="alaS"/>
    <property type="match status" value="1"/>
</dbReference>
<evidence type="ECO:0000256" key="3">
    <source>
        <dbReference type="ARBA" id="ARBA00017959"/>
    </source>
</evidence>
<keyword evidence="8" id="KW-0862">Zinc</keyword>
<keyword evidence="5" id="KW-0436">Ligase</keyword>
<evidence type="ECO:0000313" key="16">
    <source>
        <dbReference type="EMBL" id="CAG5118590.1"/>
    </source>
</evidence>
<name>A0A8S3YTW9_9EUPU</name>
<dbReference type="SUPFAM" id="SSF55186">
    <property type="entry name" value="ThrRS/AlaRS common domain"/>
    <property type="match status" value="1"/>
</dbReference>
<evidence type="ECO:0000256" key="6">
    <source>
        <dbReference type="ARBA" id="ARBA00022723"/>
    </source>
</evidence>
<dbReference type="GO" id="GO:0004813">
    <property type="term" value="F:alanine-tRNA ligase activity"/>
    <property type="evidence" value="ECO:0007669"/>
    <property type="project" value="UniProtKB-EC"/>
</dbReference>
<dbReference type="InterPro" id="IPR018165">
    <property type="entry name" value="Ala-tRNA-synth_IIc_core"/>
</dbReference>
<feature type="domain" description="Alanyl-transfer RNA synthetases family profile" evidence="15">
    <location>
        <begin position="13"/>
        <end position="760"/>
    </location>
</feature>
<keyword evidence="6" id="KW-0479">Metal-binding</keyword>
<dbReference type="PROSITE" id="PS50860">
    <property type="entry name" value="AA_TRNA_LIGASE_II_ALA"/>
    <property type="match status" value="1"/>
</dbReference>
<evidence type="ECO:0000256" key="13">
    <source>
        <dbReference type="ARBA" id="ARBA00048300"/>
    </source>
</evidence>
<dbReference type="SMART" id="SM00863">
    <property type="entry name" value="tRNA_SAD"/>
    <property type="match status" value="1"/>
</dbReference>
<dbReference type="PANTHER" id="PTHR11777">
    <property type="entry name" value="ALANYL-TRNA SYNTHETASE"/>
    <property type="match status" value="1"/>
</dbReference>
<dbReference type="SUPFAM" id="SSF50447">
    <property type="entry name" value="Translation proteins"/>
    <property type="match status" value="1"/>
</dbReference>
<keyword evidence="7" id="KW-0547">Nucleotide-binding</keyword>
<dbReference type="InterPro" id="IPR018163">
    <property type="entry name" value="Thr/Ala-tRNA-synth_IIc_edit"/>
</dbReference>
<keyword evidence="12" id="KW-0030">Aminoacyl-tRNA synthetase</keyword>
<dbReference type="EC" id="6.1.1.7" evidence="2"/>
<dbReference type="Gene3D" id="3.30.980.10">
    <property type="entry name" value="Threonyl-trna Synthetase, Chain A, domain 2"/>
    <property type="match status" value="1"/>
</dbReference>
<keyword evidence="14" id="KW-0175">Coiled coil</keyword>
<dbReference type="InterPro" id="IPR018162">
    <property type="entry name" value="Ala-tRNA-ligase_IIc_anticod-bd"/>
</dbReference>
<dbReference type="HAMAP" id="MF_00036_B">
    <property type="entry name" value="Ala_tRNA_synth_B"/>
    <property type="match status" value="1"/>
</dbReference>
<dbReference type="Gene3D" id="2.40.30.130">
    <property type="match status" value="1"/>
</dbReference>
<dbReference type="FunFam" id="3.30.980.10:FF:000004">
    <property type="entry name" value="Alanine--tRNA ligase, cytoplasmic"/>
    <property type="match status" value="1"/>
</dbReference>
<feature type="non-terminal residue" evidence="16">
    <location>
        <position position="1"/>
    </location>
</feature>
<reference evidence="16" key="1">
    <citation type="submission" date="2021-04" db="EMBL/GenBank/DDBJ databases">
        <authorList>
            <consortium name="Molecular Ecology Group"/>
        </authorList>
    </citation>
    <scope>NUCLEOTIDE SEQUENCE</scope>
</reference>
<dbReference type="CDD" id="cd00673">
    <property type="entry name" value="AlaRS_core"/>
    <property type="match status" value="1"/>
</dbReference>
<organism evidence="16 17">
    <name type="scientific">Candidula unifasciata</name>
    <dbReference type="NCBI Taxonomy" id="100452"/>
    <lineage>
        <taxon>Eukaryota</taxon>
        <taxon>Metazoa</taxon>
        <taxon>Spiralia</taxon>
        <taxon>Lophotrochozoa</taxon>
        <taxon>Mollusca</taxon>
        <taxon>Gastropoda</taxon>
        <taxon>Heterobranchia</taxon>
        <taxon>Euthyneura</taxon>
        <taxon>Panpulmonata</taxon>
        <taxon>Eupulmonata</taxon>
        <taxon>Stylommatophora</taxon>
        <taxon>Helicina</taxon>
        <taxon>Helicoidea</taxon>
        <taxon>Geomitridae</taxon>
        <taxon>Candidula</taxon>
    </lineage>
</organism>
<keyword evidence="10" id="KW-0694">RNA-binding</keyword>
<keyword evidence="17" id="KW-1185">Reference proteome</keyword>
<accession>A0A8S3YTW9</accession>
<sequence>SRYFSFGSYLASWNSQAVRSTFIEYFKDRGHVFVPSSSVIPQKGDGTYFTNAGMNQFKPLILGELDPRSKFQNLVRAANSQKCIRVGGKHNDLDDVGYDFTHHTFFEMLGNWSFGDYFKADACQMAYELLTKHYGIPADRLYFTYFAGDEQMNLQRDDECKNVWLSLGIPGCRVLPFGVKDNFWEMGLMGPCGPCTEIHFDQLGNRDASSEVNTGSPNVVEVWNLVFMQYNRQKDQSLQQLRTFHVDTGMGLERMTAILSGTADNYSTDLFLPLFEIIQRFSGCPKYESNTEMINTSYRILADHTRMFTVAMSDGLMPSYNNLGHKLRTVMYRCLHLCRNMFHLEPEVLLPPLISAVCQSLGSTYPELLDSEKRVVDVAKAVIEYHDRQKDQANKVFNKMLSRSSHGGQLSVETILALEKGTYGIPMSLELISELATAHGLTLDMGGYENLLQDRKVNTASDPVVASKDLASSLVTDLIYHQVPQTDDSFKYHYTSVGERQYDFTTMSKVASPSCIQGISSNGEVIFKLEEGDQGEVILDRTCFYAESGGQEGDTGKLVSETGEFDVLDVQCCRGYVVHYGHVTKGCMKIGQNVDLTISQANREGCMRNHTATHLVNSVLAEMIPSTQQQGSSVSPYKLTLDFHVLTSVDTTLINKIERDLRHTIKRELPVTRNVMPLNLALNLPKLKMLQNEEYPSEVSVITIGSQDEEVISRELCGGTHVINTFDLEDFCLTGLTTRSQNVKRLTGVTGYEAQQAHSQGSLVQSMCSLLQNLIDRTDVPDTDLEKIKVNLQKTVRLVDSRIERHHNSLTCNSENKARLRHLIEENTKAKNLLQALDDTIDDLIQASIDKEDIMKQLVRFIHKAKQLELIPKAVRDNAHVCLENLEYKVAEAANKRAIGLLQEMLQKEVDSSAATAPLILQVDHVDISPRQMVKAVSQKAWSKAVVLVHKSSSIVNVVVSLPLSVVKQQTEGELDKILESLQCFGTTRGKLSLEKNGVAVYTVSIQQTETDSLSVIHRLHDQGLFGR</sequence>
<dbReference type="SUPFAM" id="SSF55681">
    <property type="entry name" value="Class II aaRS and biotin synthetases"/>
    <property type="match status" value="1"/>
</dbReference>
<dbReference type="InterPro" id="IPR023033">
    <property type="entry name" value="Ala_tRNA_ligase_euk/bac"/>
</dbReference>
<evidence type="ECO:0000256" key="10">
    <source>
        <dbReference type="ARBA" id="ARBA00022884"/>
    </source>
</evidence>
<evidence type="ECO:0000259" key="15">
    <source>
        <dbReference type="PROSITE" id="PS50860"/>
    </source>
</evidence>
<dbReference type="InterPro" id="IPR012947">
    <property type="entry name" value="tRNA_SAD"/>
</dbReference>
<evidence type="ECO:0000256" key="2">
    <source>
        <dbReference type="ARBA" id="ARBA00013168"/>
    </source>
</evidence>
<dbReference type="PANTHER" id="PTHR11777:SF9">
    <property type="entry name" value="ALANINE--TRNA LIGASE, CYTOPLASMIC"/>
    <property type="match status" value="1"/>
</dbReference>
<evidence type="ECO:0000256" key="1">
    <source>
        <dbReference type="ARBA" id="ARBA00008429"/>
    </source>
</evidence>
<dbReference type="FunFam" id="3.30.930.10:FF:000011">
    <property type="entry name" value="Alanine--tRNA ligase, cytoplasmic"/>
    <property type="match status" value="1"/>
</dbReference>
<comment type="caution">
    <text evidence="16">The sequence shown here is derived from an EMBL/GenBank/DDBJ whole genome shotgun (WGS) entry which is preliminary data.</text>
</comment>
<dbReference type="GO" id="GO:0005739">
    <property type="term" value="C:mitochondrion"/>
    <property type="evidence" value="ECO:0007669"/>
    <property type="project" value="TreeGrafter"/>
</dbReference>
<dbReference type="GO" id="GO:0000049">
    <property type="term" value="F:tRNA binding"/>
    <property type="evidence" value="ECO:0007669"/>
    <property type="project" value="UniProtKB-KW"/>
</dbReference>
<protein>
    <recommendedName>
        <fullName evidence="3">Alanine--tRNA ligase</fullName>
        <ecNumber evidence="2">6.1.1.7</ecNumber>
    </recommendedName>
</protein>
<gene>
    <name evidence="16" type="ORF">CUNI_LOCUS4148</name>
</gene>
<evidence type="ECO:0000313" key="17">
    <source>
        <dbReference type="Proteomes" id="UP000678393"/>
    </source>
</evidence>
<proteinExistence type="inferred from homology"/>
<evidence type="ECO:0000256" key="7">
    <source>
        <dbReference type="ARBA" id="ARBA00022741"/>
    </source>
</evidence>
<keyword evidence="11" id="KW-0648">Protein biosynthesis</keyword>
<dbReference type="GO" id="GO:0046872">
    <property type="term" value="F:metal ion binding"/>
    <property type="evidence" value="ECO:0007669"/>
    <property type="project" value="UniProtKB-KW"/>
</dbReference>
<dbReference type="InterPro" id="IPR009000">
    <property type="entry name" value="Transl_B-barrel_sf"/>
</dbReference>
<dbReference type="Gene3D" id="3.30.930.10">
    <property type="entry name" value="Bira Bifunctional Protein, Domain 2"/>
    <property type="match status" value="1"/>
</dbReference>
<dbReference type="InterPro" id="IPR018164">
    <property type="entry name" value="Ala-tRNA-synth_IIc_N"/>
</dbReference>
<evidence type="ECO:0000256" key="12">
    <source>
        <dbReference type="ARBA" id="ARBA00023146"/>
    </source>
</evidence>
<evidence type="ECO:0000256" key="8">
    <source>
        <dbReference type="ARBA" id="ARBA00022833"/>
    </source>
</evidence>
<dbReference type="Pfam" id="PF01411">
    <property type="entry name" value="tRNA-synt_2c"/>
    <property type="match status" value="1"/>
</dbReference>
<dbReference type="PRINTS" id="PR00980">
    <property type="entry name" value="TRNASYNTHALA"/>
</dbReference>
<dbReference type="SUPFAM" id="SSF101353">
    <property type="entry name" value="Putative anticodon-binding domain of alanyl-tRNA synthetase (AlaRS)"/>
    <property type="match status" value="1"/>
</dbReference>
<keyword evidence="9" id="KW-0067">ATP-binding</keyword>
<dbReference type="Proteomes" id="UP000678393">
    <property type="component" value="Unassembled WGS sequence"/>
</dbReference>
<dbReference type="OrthoDB" id="2423964at2759"/>
<feature type="coiled-coil region" evidence="14">
    <location>
        <begin position="820"/>
        <end position="847"/>
    </location>
</feature>
<evidence type="ECO:0000256" key="5">
    <source>
        <dbReference type="ARBA" id="ARBA00022598"/>
    </source>
</evidence>
<evidence type="ECO:0000256" key="14">
    <source>
        <dbReference type="SAM" id="Coils"/>
    </source>
</evidence>
<keyword evidence="4" id="KW-0820">tRNA-binding</keyword>
<dbReference type="GO" id="GO:0002161">
    <property type="term" value="F:aminoacyl-tRNA deacylase activity"/>
    <property type="evidence" value="ECO:0007669"/>
    <property type="project" value="TreeGrafter"/>
</dbReference>
<dbReference type="InterPro" id="IPR045864">
    <property type="entry name" value="aa-tRNA-synth_II/BPL/LPL"/>
</dbReference>
<dbReference type="Pfam" id="PF07973">
    <property type="entry name" value="tRNA_SAD"/>
    <property type="match status" value="1"/>
</dbReference>
<dbReference type="InterPro" id="IPR002318">
    <property type="entry name" value="Ala-tRNA-lgiase_IIc"/>
</dbReference>
<comment type="similarity">
    <text evidence="1">Belongs to the class-II aminoacyl-tRNA synthetase family. Alax-L subfamily.</text>
</comment>
<evidence type="ECO:0000256" key="11">
    <source>
        <dbReference type="ARBA" id="ARBA00022917"/>
    </source>
</evidence>
<evidence type="ECO:0000256" key="4">
    <source>
        <dbReference type="ARBA" id="ARBA00022555"/>
    </source>
</evidence>
<dbReference type="GO" id="GO:0006419">
    <property type="term" value="P:alanyl-tRNA aminoacylation"/>
    <property type="evidence" value="ECO:0007669"/>
    <property type="project" value="InterPro"/>
</dbReference>
<dbReference type="EMBL" id="CAJHNH020000577">
    <property type="protein sequence ID" value="CAG5118590.1"/>
    <property type="molecule type" value="Genomic_DNA"/>
</dbReference>